<dbReference type="EnsemblMetazoa" id="XM_029485286.1">
    <property type="protein sequence ID" value="XP_029341146.1"/>
    <property type="gene ID" value="LOC115033178"/>
</dbReference>
<sequence>MQRIHAPQMYGMYLLHKAEMRLQANGGNDIEEVLYHVTAEFNAVESLISGLDWRRNKRGRFGCGISFGKDVDYCNFHANHKSTNKEWSRVIIVSTVLMNDTYVVTPKCSLIIPPDTADTTVSPNGHVFVKYNDFESYPFLMTQKPPTSLWEHGFMTHKPYRAVALGLSGWNL</sequence>
<dbReference type="Proteomes" id="UP000007819">
    <property type="component" value="Chromosome X"/>
</dbReference>
<dbReference type="Gene3D" id="3.90.228.10">
    <property type="match status" value="1"/>
</dbReference>
<accession>A0A8R2JL61</accession>
<reference evidence="1" key="2">
    <citation type="submission" date="2022-06" db="UniProtKB">
        <authorList>
            <consortium name="EnsemblMetazoa"/>
        </authorList>
    </citation>
    <scope>IDENTIFICATION</scope>
</reference>
<organism evidence="1 2">
    <name type="scientific">Acyrthosiphon pisum</name>
    <name type="common">Pea aphid</name>
    <dbReference type="NCBI Taxonomy" id="7029"/>
    <lineage>
        <taxon>Eukaryota</taxon>
        <taxon>Metazoa</taxon>
        <taxon>Ecdysozoa</taxon>
        <taxon>Arthropoda</taxon>
        <taxon>Hexapoda</taxon>
        <taxon>Insecta</taxon>
        <taxon>Pterygota</taxon>
        <taxon>Neoptera</taxon>
        <taxon>Paraneoptera</taxon>
        <taxon>Hemiptera</taxon>
        <taxon>Sternorrhyncha</taxon>
        <taxon>Aphidomorpha</taxon>
        <taxon>Aphidoidea</taxon>
        <taxon>Aphididae</taxon>
        <taxon>Macrosiphini</taxon>
        <taxon>Acyrthosiphon</taxon>
    </lineage>
</organism>
<evidence type="ECO:0000313" key="1">
    <source>
        <dbReference type="EnsemblMetazoa" id="XP_029341146.1"/>
    </source>
</evidence>
<dbReference type="SUPFAM" id="SSF56399">
    <property type="entry name" value="ADP-ribosylation"/>
    <property type="match status" value="1"/>
</dbReference>
<keyword evidence="2" id="KW-1185">Reference proteome</keyword>
<proteinExistence type="predicted"/>
<dbReference type="OrthoDB" id="6133115at2759"/>
<dbReference type="AlphaFoldDB" id="A0A8R2JL61"/>
<name>A0A8R2JL61_ACYPI</name>
<evidence type="ECO:0000313" key="2">
    <source>
        <dbReference type="Proteomes" id="UP000007819"/>
    </source>
</evidence>
<evidence type="ECO:0008006" key="3">
    <source>
        <dbReference type="Google" id="ProtNLM"/>
    </source>
</evidence>
<dbReference type="RefSeq" id="XP_029341146.1">
    <property type="nucleotide sequence ID" value="XM_029485286.1"/>
</dbReference>
<protein>
    <recommendedName>
        <fullName evidence="3">PARP catalytic domain-containing protein</fullName>
    </recommendedName>
</protein>
<dbReference type="GeneID" id="115033178"/>
<reference evidence="2" key="1">
    <citation type="submission" date="2010-06" db="EMBL/GenBank/DDBJ databases">
        <authorList>
            <person name="Jiang H."/>
            <person name="Abraham K."/>
            <person name="Ali S."/>
            <person name="Alsbrooks S.L."/>
            <person name="Anim B.N."/>
            <person name="Anosike U.S."/>
            <person name="Attaway T."/>
            <person name="Bandaranaike D.P."/>
            <person name="Battles P.K."/>
            <person name="Bell S.N."/>
            <person name="Bell A.V."/>
            <person name="Beltran B."/>
            <person name="Bickham C."/>
            <person name="Bustamante Y."/>
            <person name="Caleb T."/>
            <person name="Canada A."/>
            <person name="Cardenas V."/>
            <person name="Carter K."/>
            <person name="Chacko J."/>
            <person name="Chandrabose M.N."/>
            <person name="Chavez D."/>
            <person name="Chavez A."/>
            <person name="Chen L."/>
            <person name="Chu H.-S."/>
            <person name="Claassen K.J."/>
            <person name="Cockrell R."/>
            <person name="Collins M."/>
            <person name="Cooper J.A."/>
            <person name="Cree A."/>
            <person name="Curry S.M."/>
            <person name="Da Y."/>
            <person name="Dao M.D."/>
            <person name="Das B."/>
            <person name="Davila M.-L."/>
            <person name="Davy-Carroll L."/>
            <person name="Denson S."/>
            <person name="Dinh H."/>
            <person name="Ebong V.E."/>
            <person name="Edwards J.R."/>
            <person name="Egan A."/>
            <person name="El-Daye J."/>
            <person name="Escobedo L."/>
            <person name="Fernandez S."/>
            <person name="Fernando P.R."/>
            <person name="Flagg N."/>
            <person name="Forbes L.D."/>
            <person name="Fowler R.G."/>
            <person name="Fu Q."/>
            <person name="Gabisi R.A."/>
            <person name="Ganer J."/>
            <person name="Garbino Pronczuk A."/>
            <person name="Garcia R.M."/>
            <person name="Garner T."/>
            <person name="Garrett T.E."/>
            <person name="Gonzalez D.A."/>
            <person name="Hamid H."/>
            <person name="Hawkins E.S."/>
            <person name="Hirani K."/>
            <person name="Hogues M.E."/>
            <person name="Hollins B."/>
            <person name="Hsiao C.-H."/>
            <person name="Jabil R."/>
            <person name="James M.L."/>
            <person name="Jhangiani S.N."/>
            <person name="Johnson B."/>
            <person name="Johnson Q."/>
            <person name="Joshi V."/>
            <person name="Kalu J.B."/>
            <person name="Kam C."/>
            <person name="Kashfia A."/>
            <person name="Keebler J."/>
            <person name="Kisamo H."/>
            <person name="Kovar C.L."/>
            <person name="Lago L.A."/>
            <person name="Lai C.-Y."/>
            <person name="Laidlaw J."/>
            <person name="Lara F."/>
            <person name="Le T.-K."/>
            <person name="Lee S.L."/>
            <person name="Legall F.H."/>
            <person name="Lemon S.J."/>
            <person name="Lewis L.R."/>
            <person name="Li B."/>
            <person name="Liu Y."/>
            <person name="Liu Y.-S."/>
            <person name="Lopez J."/>
            <person name="Lozado R.J."/>
            <person name="Lu J."/>
            <person name="Madu R.C."/>
            <person name="Maheshwari M."/>
            <person name="Maheshwari R."/>
            <person name="Malloy K."/>
            <person name="Martinez E."/>
            <person name="Mathew T."/>
            <person name="Mercado I.C."/>
            <person name="Mercado C."/>
            <person name="Meyer B."/>
            <person name="Montgomery K."/>
            <person name="Morgan M.B."/>
            <person name="Munidasa M."/>
            <person name="Nazareth L.V."/>
            <person name="Nelson J."/>
            <person name="Ng B.M."/>
            <person name="Nguyen N.B."/>
            <person name="Nguyen P.Q."/>
            <person name="Nguyen T."/>
            <person name="Obregon M."/>
            <person name="Okwuonu G.O."/>
            <person name="Onwere C.G."/>
            <person name="Orozco G."/>
            <person name="Parra A."/>
            <person name="Patel S."/>
            <person name="Patil S."/>
            <person name="Perez A."/>
            <person name="Perez Y."/>
            <person name="Pham C."/>
            <person name="Primus E.L."/>
            <person name="Pu L.-L."/>
            <person name="Puazo M."/>
            <person name="Qin X."/>
            <person name="Quiroz J.B."/>
            <person name="Reese J."/>
            <person name="Richards S."/>
            <person name="Rives C.M."/>
            <person name="Robberts R."/>
            <person name="Ruiz S.J."/>
            <person name="Ruiz M.J."/>
            <person name="Santibanez J."/>
            <person name="Schneider B.W."/>
            <person name="Sisson I."/>
            <person name="Smith M."/>
            <person name="Sodergren E."/>
            <person name="Song X.-Z."/>
            <person name="Song B.B."/>
            <person name="Summersgill H."/>
            <person name="Thelus R."/>
            <person name="Thornton R.D."/>
            <person name="Trejos Z.Y."/>
            <person name="Usmani K."/>
            <person name="Vattathil S."/>
            <person name="Villasana D."/>
            <person name="Walker D.L."/>
            <person name="Wang S."/>
            <person name="Wang K."/>
            <person name="White C.S."/>
            <person name="Williams A.C."/>
            <person name="Williamson J."/>
            <person name="Wilson K."/>
            <person name="Woghiren I.O."/>
            <person name="Woodworth J.R."/>
            <person name="Worley K.C."/>
            <person name="Wright R.A."/>
            <person name="Wu W."/>
            <person name="Young L."/>
            <person name="Zhang L."/>
            <person name="Zhang J."/>
            <person name="Zhu Y."/>
            <person name="Muzny D.M."/>
            <person name="Weinstock G."/>
            <person name="Gibbs R.A."/>
        </authorList>
    </citation>
    <scope>NUCLEOTIDE SEQUENCE [LARGE SCALE GENOMIC DNA]</scope>
    <source>
        <strain evidence="2">LSR1</strain>
    </source>
</reference>
<dbReference type="KEGG" id="api:115033178"/>